<reference evidence="1" key="1">
    <citation type="journal article" date="2020" name="Stud. Mycol.">
        <title>101 Dothideomycetes genomes: a test case for predicting lifestyles and emergence of pathogens.</title>
        <authorList>
            <person name="Haridas S."/>
            <person name="Albert R."/>
            <person name="Binder M."/>
            <person name="Bloem J."/>
            <person name="Labutti K."/>
            <person name="Salamov A."/>
            <person name="Andreopoulos B."/>
            <person name="Baker S."/>
            <person name="Barry K."/>
            <person name="Bills G."/>
            <person name="Bluhm B."/>
            <person name="Cannon C."/>
            <person name="Castanera R."/>
            <person name="Culley D."/>
            <person name="Daum C."/>
            <person name="Ezra D."/>
            <person name="Gonzalez J."/>
            <person name="Henrissat B."/>
            <person name="Kuo A."/>
            <person name="Liang C."/>
            <person name="Lipzen A."/>
            <person name="Lutzoni F."/>
            <person name="Magnuson J."/>
            <person name="Mondo S."/>
            <person name="Nolan M."/>
            <person name="Ohm R."/>
            <person name="Pangilinan J."/>
            <person name="Park H.-J."/>
            <person name="Ramirez L."/>
            <person name="Alfaro M."/>
            <person name="Sun H."/>
            <person name="Tritt A."/>
            <person name="Yoshinaga Y."/>
            <person name="Zwiers L.-H."/>
            <person name="Turgeon B."/>
            <person name="Goodwin S."/>
            <person name="Spatafora J."/>
            <person name="Crous P."/>
            <person name="Grigoriev I."/>
        </authorList>
    </citation>
    <scope>NUCLEOTIDE SEQUENCE</scope>
    <source>
        <strain evidence="1">CBS 525.71</strain>
    </source>
</reference>
<accession>A0ACB6S125</accession>
<name>A0ACB6S125_9PLEO</name>
<comment type="caution">
    <text evidence="1">The sequence shown here is derived from an EMBL/GenBank/DDBJ whole genome shotgun (WGS) entry which is preliminary data.</text>
</comment>
<gene>
    <name evidence="1" type="ORF">BU25DRAFT_458242</name>
</gene>
<organism evidence="1 2">
    <name type="scientific">Macroventuria anomochaeta</name>
    <dbReference type="NCBI Taxonomy" id="301207"/>
    <lineage>
        <taxon>Eukaryota</taxon>
        <taxon>Fungi</taxon>
        <taxon>Dikarya</taxon>
        <taxon>Ascomycota</taxon>
        <taxon>Pezizomycotina</taxon>
        <taxon>Dothideomycetes</taxon>
        <taxon>Pleosporomycetidae</taxon>
        <taxon>Pleosporales</taxon>
        <taxon>Pleosporineae</taxon>
        <taxon>Didymellaceae</taxon>
        <taxon>Macroventuria</taxon>
    </lineage>
</organism>
<keyword evidence="2" id="KW-1185">Reference proteome</keyword>
<sequence length="685" mass="77856">MCGISCIISLDRAQGHAANCLDDPKTLAKQLNDSLELIKHRGPDSRGQWISSDNKVAFGHVRLAINDLSPDGAQPFHNEDNNIHAVVNGELYDYEAIRASLIEKTDYKFKSRSDCEIVIALYKYYGLSFLSKIRGEFALCIYDARTQLFIAARDRYGIKPLFYTFVDNKLLVAAESKAFLPLGWKPEWDVASLKEAGWNHDARTIFKGVRKVRPGHYITCQSFDNIESRPYWDIEYPSKTLKEPRSDQEMIEGVRELMLEAIRVRLRADVPIGVYLSGGIDSSVIAGMVTHLVKEQGERMGNDKEPERISCFSIGFDEDSGFDESAIANRTADHLGVKYYKKHMKEAELAARFEDATWHCEHHNPDLNYVGKYALSEVPQELGFKVVLTGEGADEQFGGYPMYLPDYLREADLAYSPNPLPEDVRKAQCIQADEEASAYYESIGADGANRGPSLPRRMLNDITTVSSMTAFSADTLFADWTACYGACDPQLTIANNVDGRVKDVMMYKWHPLHTALYVWQKGHLSNIFLSCLGDRTEMAHSIEARTPFLDHHLTEYVNGLPPSVKIRWDIEEKRFVEKWILREAGKPFITEELYKRKKHPYSAPTTYPENGPLQKLLARLLTKDRVEQLGFIAWNKVQDLVNKAFRQKDANAMRFAFTIAQWVVIGERFQIKKAGPQLVERPHIS</sequence>
<dbReference type="EMBL" id="MU006715">
    <property type="protein sequence ID" value="KAF2627841.1"/>
    <property type="molecule type" value="Genomic_DNA"/>
</dbReference>
<dbReference type="Proteomes" id="UP000799754">
    <property type="component" value="Unassembled WGS sequence"/>
</dbReference>
<protein>
    <submittedName>
        <fullName evidence="1">Glutamine-hydrolyzing asparagine synthase</fullName>
    </submittedName>
</protein>
<proteinExistence type="predicted"/>
<evidence type="ECO:0000313" key="2">
    <source>
        <dbReference type="Proteomes" id="UP000799754"/>
    </source>
</evidence>
<evidence type="ECO:0000313" key="1">
    <source>
        <dbReference type="EMBL" id="KAF2627841.1"/>
    </source>
</evidence>